<dbReference type="PROSITE" id="PS40000">
    <property type="entry name" value="DM_1"/>
    <property type="match status" value="1"/>
</dbReference>
<comment type="subcellular location">
    <subcellularLocation>
        <location evidence="5">Nucleus</location>
    </subcellularLocation>
</comment>
<feature type="domain" description="DM" evidence="6">
    <location>
        <begin position="20"/>
        <end position="67"/>
    </location>
</feature>
<sequence>MNKRSGDCGTTEQRLRSPKCARCRNHGIISGLKGHKRSCAWKDCRCPCCLLVVERQRVMAAQVALRRQQHAQNTFISNEQIIGDDIESYQRLRNQSESTTGLCQRRLRNFHRHHHHHQLQVTQTSISVTQNFQSLNGVQHLKKPLISNGHLLGAVSCVETDDTNNTGTTVDLQNYYPTYPNISWLGCFTESSQNSNDLDISTTDITHNSTIQTIKKPQISFSVESIIGSSDNHQKG</sequence>
<dbReference type="InterPro" id="IPR001275">
    <property type="entry name" value="DM_DNA-bd"/>
</dbReference>
<dbReference type="Gene3D" id="4.10.1040.10">
    <property type="entry name" value="DM DNA-binding domain"/>
    <property type="match status" value="1"/>
</dbReference>
<reference evidence="7 8" key="1">
    <citation type="submission" date="2020-08" db="EMBL/GenBank/DDBJ databases">
        <title>Aphidius gifuensis genome sequencing and assembly.</title>
        <authorList>
            <person name="Du Z."/>
        </authorList>
    </citation>
    <scope>NUCLEOTIDE SEQUENCE [LARGE SCALE GENOMIC DNA]</scope>
    <source>
        <strain evidence="7">YNYX2018</strain>
        <tissue evidence="7">Adults</tissue>
    </source>
</reference>
<protein>
    <recommendedName>
        <fullName evidence="6">DM domain-containing protein</fullName>
    </recommendedName>
</protein>
<accession>A0A834Y4D7</accession>
<evidence type="ECO:0000259" key="6">
    <source>
        <dbReference type="PROSITE" id="PS50809"/>
    </source>
</evidence>
<organism evidence="7 8">
    <name type="scientific">Aphidius gifuensis</name>
    <name type="common">Parasitoid wasp</name>
    <dbReference type="NCBI Taxonomy" id="684658"/>
    <lineage>
        <taxon>Eukaryota</taxon>
        <taxon>Metazoa</taxon>
        <taxon>Ecdysozoa</taxon>
        <taxon>Arthropoda</taxon>
        <taxon>Hexapoda</taxon>
        <taxon>Insecta</taxon>
        <taxon>Pterygota</taxon>
        <taxon>Neoptera</taxon>
        <taxon>Endopterygota</taxon>
        <taxon>Hymenoptera</taxon>
        <taxon>Apocrita</taxon>
        <taxon>Ichneumonoidea</taxon>
        <taxon>Braconidae</taxon>
        <taxon>Aphidiinae</taxon>
        <taxon>Aphidius</taxon>
    </lineage>
</organism>
<dbReference type="GO" id="GO:0007548">
    <property type="term" value="P:sex differentiation"/>
    <property type="evidence" value="ECO:0007669"/>
    <property type="project" value="TreeGrafter"/>
</dbReference>
<keyword evidence="8" id="KW-1185">Reference proteome</keyword>
<proteinExistence type="predicted"/>
<keyword evidence="2 5" id="KW-0862">Zinc</keyword>
<evidence type="ECO:0000313" key="7">
    <source>
        <dbReference type="EMBL" id="KAF7996316.1"/>
    </source>
</evidence>
<dbReference type="FunFam" id="4.10.1040.10:FF:000001">
    <property type="entry name" value="doublesex- and mab-3-related transcription factor 1"/>
    <property type="match status" value="1"/>
</dbReference>
<evidence type="ECO:0000256" key="1">
    <source>
        <dbReference type="ARBA" id="ARBA00022723"/>
    </source>
</evidence>
<evidence type="ECO:0000313" key="8">
    <source>
        <dbReference type="Proteomes" id="UP000639338"/>
    </source>
</evidence>
<gene>
    <name evidence="7" type="ORF">HCN44_001948</name>
</gene>
<keyword evidence="3 5" id="KW-0238">DNA-binding</keyword>
<feature type="DNA-binding region" description="DM" evidence="5">
    <location>
        <begin position="20"/>
        <end position="67"/>
    </location>
</feature>
<dbReference type="Pfam" id="PF00751">
    <property type="entry name" value="DM"/>
    <property type="match status" value="1"/>
</dbReference>
<dbReference type="InterPro" id="IPR036407">
    <property type="entry name" value="DM_DNA-bd_sf"/>
</dbReference>
<dbReference type="OrthoDB" id="6162476at2759"/>
<comment type="caution">
    <text evidence="7">The sequence shown here is derived from an EMBL/GenBank/DDBJ whole genome shotgun (WGS) entry which is preliminary data.</text>
</comment>
<dbReference type="GO" id="GO:0000978">
    <property type="term" value="F:RNA polymerase II cis-regulatory region sequence-specific DNA binding"/>
    <property type="evidence" value="ECO:0007669"/>
    <property type="project" value="TreeGrafter"/>
</dbReference>
<dbReference type="AlphaFoldDB" id="A0A834Y4D7"/>
<dbReference type="EMBL" id="JACMRX010000001">
    <property type="protein sequence ID" value="KAF7996316.1"/>
    <property type="molecule type" value="Genomic_DNA"/>
</dbReference>
<evidence type="ECO:0000256" key="5">
    <source>
        <dbReference type="PROSITE-ProRule" id="PRU00070"/>
    </source>
</evidence>
<evidence type="ECO:0000256" key="4">
    <source>
        <dbReference type="ARBA" id="ARBA00023242"/>
    </source>
</evidence>
<dbReference type="InterPro" id="IPR026607">
    <property type="entry name" value="DMRT"/>
</dbReference>
<name>A0A834Y4D7_APHGI</name>
<dbReference type="PANTHER" id="PTHR12322">
    <property type="entry name" value="DOUBLESEX AND MAB-3 RELATED TRANSCRIPTION FACTOR DMRT"/>
    <property type="match status" value="1"/>
</dbReference>
<keyword evidence="4 5" id="KW-0539">Nucleus</keyword>
<dbReference type="GO" id="GO:0000981">
    <property type="term" value="F:DNA-binding transcription factor activity, RNA polymerase II-specific"/>
    <property type="evidence" value="ECO:0007669"/>
    <property type="project" value="TreeGrafter"/>
</dbReference>
<dbReference type="SMART" id="SM00301">
    <property type="entry name" value="DM"/>
    <property type="match status" value="1"/>
</dbReference>
<dbReference type="Proteomes" id="UP000639338">
    <property type="component" value="Unassembled WGS sequence"/>
</dbReference>
<dbReference type="SUPFAM" id="SSF82927">
    <property type="entry name" value="Cysteine-rich DNA binding domain, (DM domain)"/>
    <property type="match status" value="1"/>
</dbReference>
<dbReference type="GO" id="GO:0046872">
    <property type="term" value="F:metal ion binding"/>
    <property type="evidence" value="ECO:0007669"/>
    <property type="project" value="UniProtKB-KW"/>
</dbReference>
<dbReference type="PROSITE" id="PS50809">
    <property type="entry name" value="DM_2"/>
    <property type="match status" value="1"/>
</dbReference>
<dbReference type="PANTHER" id="PTHR12322:SF53">
    <property type="entry name" value="DOUBLESEX-MAB RELATED 11E"/>
    <property type="match status" value="1"/>
</dbReference>
<evidence type="ECO:0000256" key="3">
    <source>
        <dbReference type="ARBA" id="ARBA00023125"/>
    </source>
</evidence>
<dbReference type="GO" id="GO:0005634">
    <property type="term" value="C:nucleus"/>
    <property type="evidence" value="ECO:0007669"/>
    <property type="project" value="UniProtKB-SubCell"/>
</dbReference>
<keyword evidence="1 5" id="KW-0479">Metal-binding</keyword>
<evidence type="ECO:0000256" key="2">
    <source>
        <dbReference type="ARBA" id="ARBA00022833"/>
    </source>
</evidence>